<evidence type="ECO:0000259" key="1">
    <source>
        <dbReference type="Pfam" id="PF13524"/>
    </source>
</evidence>
<dbReference type="SUPFAM" id="SSF53756">
    <property type="entry name" value="UDP-Glycosyltransferase/glycogen phosphorylase"/>
    <property type="match status" value="1"/>
</dbReference>
<keyword evidence="3" id="KW-1185">Reference proteome</keyword>
<dbReference type="EMBL" id="JARHUD010000003">
    <property type="protein sequence ID" value="MDF2095358.1"/>
    <property type="molecule type" value="Genomic_DNA"/>
</dbReference>
<name>A0ABT5YKG5_9PROT</name>
<gene>
    <name evidence="2" type="ORF">P2G67_05160</name>
</gene>
<evidence type="ECO:0000313" key="2">
    <source>
        <dbReference type="EMBL" id="MDF2095358.1"/>
    </source>
</evidence>
<dbReference type="RefSeq" id="WP_275820718.1">
    <property type="nucleotide sequence ID" value="NZ_JARHUD010000003.1"/>
</dbReference>
<proteinExistence type="predicted"/>
<evidence type="ECO:0000313" key="3">
    <source>
        <dbReference type="Proteomes" id="UP001215503"/>
    </source>
</evidence>
<dbReference type="Gene3D" id="3.40.50.2000">
    <property type="entry name" value="Glycogen Phosphorylase B"/>
    <property type="match status" value="2"/>
</dbReference>
<dbReference type="InterPro" id="IPR055259">
    <property type="entry name" value="YkvP/CgeB_Glyco_trans-like"/>
</dbReference>
<protein>
    <submittedName>
        <fullName evidence="2">Glycosyltransferase</fullName>
        <ecNumber evidence="2">2.4.-.-</ecNumber>
    </submittedName>
</protein>
<feature type="domain" description="Spore protein YkvP/CgeB glycosyl transferase-like" evidence="1">
    <location>
        <begin position="204"/>
        <end position="347"/>
    </location>
</feature>
<sequence length="364" mass="39134">MRIAFYGSSLLSSYWNGAATYYRGLIKALAALGHDVTFFEPDAFERQSHADIAPPSWCRVVVYPPDMTGVRSVAARAGEADVVVKASGVGVLDDELLLAVMAGAAPGALRLWWDVDAPATLAELEQRPDAPLLRLLPRLDGVLTYGGGTGVVAAYREFGAKHCEPVYNALDPDSHHPVTPAPRYNADLSFLGNRLPDRETRVESFLLEPARQAPHLSFLLGGAGWDSKELPENVRALGHVPTAEHNAFNASPRAVLNINRDSMAARGFSPPTRIFEAAGAGACVVTDAWPGIEDFLRPDDEVLVVRNGQELLECLNALTSDRAAAIGQAALQRLLRSHTYAQRARQVDELLATLADQAASAPVA</sequence>
<dbReference type="Proteomes" id="UP001215503">
    <property type="component" value="Unassembled WGS sequence"/>
</dbReference>
<keyword evidence="2" id="KW-0328">Glycosyltransferase</keyword>
<organism evidence="2 3">
    <name type="scientific">Aquibaculum arenosum</name>
    <dbReference type="NCBI Taxonomy" id="3032591"/>
    <lineage>
        <taxon>Bacteria</taxon>
        <taxon>Pseudomonadati</taxon>
        <taxon>Pseudomonadota</taxon>
        <taxon>Alphaproteobacteria</taxon>
        <taxon>Rhodospirillales</taxon>
        <taxon>Rhodovibrionaceae</taxon>
        <taxon>Aquibaculum</taxon>
    </lineage>
</organism>
<dbReference type="EC" id="2.4.-.-" evidence="2"/>
<accession>A0ABT5YKG5</accession>
<keyword evidence="2" id="KW-0808">Transferase</keyword>
<comment type="caution">
    <text evidence="2">The sequence shown here is derived from an EMBL/GenBank/DDBJ whole genome shotgun (WGS) entry which is preliminary data.</text>
</comment>
<reference evidence="2 3" key="1">
    <citation type="submission" date="2023-03" db="EMBL/GenBank/DDBJ databases">
        <title>Fodinicurvata sp. CAU 1616 isolated from sea sendiment.</title>
        <authorList>
            <person name="Kim W."/>
        </authorList>
    </citation>
    <scope>NUCLEOTIDE SEQUENCE [LARGE SCALE GENOMIC DNA]</scope>
    <source>
        <strain evidence="2 3">CAU 1616</strain>
    </source>
</reference>
<dbReference type="GO" id="GO:0016757">
    <property type="term" value="F:glycosyltransferase activity"/>
    <property type="evidence" value="ECO:0007669"/>
    <property type="project" value="UniProtKB-KW"/>
</dbReference>
<dbReference type="Pfam" id="PF13524">
    <property type="entry name" value="Glyco_trans_1_2"/>
    <property type="match status" value="1"/>
</dbReference>